<evidence type="ECO:0000313" key="8">
    <source>
        <dbReference type="EMBL" id="SDC49822.1"/>
    </source>
</evidence>
<feature type="domain" description="Fumarase C C-terminal" evidence="7">
    <location>
        <begin position="407"/>
        <end position="460"/>
    </location>
</feature>
<feature type="binding site" evidence="5">
    <location>
        <position position="186"/>
    </location>
    <ligand>
        <name>substrate</name>
    </ligand>
</feature>
<evidence type="ECO:0000259" key="7">
    <source>
        <dbReference type="Pfam" id="PF10415"/>
    </source>
</evidence>
<dbReference type="NCBIfam" id="TIGR00979">
    <property type="entry name" value="fumC_II"/>
    <property type="match status" value="1"/>
</dbReference>
<dbReference type="InterPro" id="IPR000362">
    <property type="entry name" value="Fumarate_lyase_fam"/>
</dbReference>
<dbReference type="PRINTS" id="PR00149">
    <property type="entry name" value="FUMRATELYASE"/>
</dbReference>
<dbReference type="InterPro" id="IPR018951">
    <property type="entry name" value="Fumarase_C_C"/>
</dbReference>
<dbReference type="Gene3D" id="1.10.275.10">
    <property type="entry name" value="Fumarase/aspartase (N-terminal domain)"/>
    <property type="match status" value="1"/>
</dbReference>
<comment type="function">
    <text evidence="5">Involved in the TCA cycle. Catalyzes the stereospecific interconversion of fumarate to L-malate.</text>
</comment>
<comment type="miscellaneous">
    <text evidence="5">There are 2 substrate-binding sites: the catalytic A site, and the non-catalytic B site that may play a role in the transfer of substrate or product between the active site and the solvent. Alternatively, the B site may bind allosteric effectors.</text>
</comment>
<dbReference type="FunFam" id="1.20.200.10:FF:000001">
    <property type="entry name" value="Fumarate hydratase, mitochondrial"/>
    <property type="match status" value="1"/>
</dbReference>
<feature type="binding site" evidence="5">
    <location>
        <begin position="138"/>
        <end position="140"/>
    </location>
    <ligand>
        <name>substrate</name>
    </ligand>
</feature>
<feature type="active site" description="Proton donor/acceptor" evidence="5">
    <location>
        <position position="187"/>
    </location>
</feature>
<comment type="similarity">
    <text evidence="2 5">Belongs to the class-II fumarase/aspartase family. Fumarase subfamily.</text>
</comment>
<evidence type="ECO:0000259" key="6">
    <source>
        <dbReference type="Pfam" id="PF00206"/>
    </source>
</evidence>
<evidence type="ECO:0000256" key="2">
    <source>
        <dbReference type="ARBA" id="ARBA00009084"/>
    </source>
</evidence>
<dbReference type="Pfam" id="PF00206">
    <property type="entry name" value="Lyase_1"/>
    <property type="match status" value="1"/>
</dbReference>
<dbReference type="EC" id="4.2.1.2" evidence="5"/>
<feature type="active site" evidence="5">
    <location>
        <position position="317"/>
    </location>
</feature>
<dbReference type="Gene3D" id="1.10.40.30">
    <property type="entry name" value="Fumarase/aspartase (C-terminal domain)"/>
    <property type="match status" value="1"/>
</dbReference>
<dbReference type="NCBIfam" id="NF008909">
    <property type="entry name" value="PRK12273.1"/>
    <property type="match status" value="1"/>
</dbReference>
<dbReference type="GO" id="GO:0008797">
    <property type="term" value="F:aspartate ammonia-lyase activity"/>
    <property type="evidence" value="ECO:0007669"/>
    <property type="project" value="UniProtKB-EC"/>
</dbReference>
<dbReference type="Pfam" id="PF10415">
    <property type="entry name" value="FumaraseC_C"/>
    <property type="match status" value="1"/>
</dbReference>
<dbReference type="GO" id="GO:0006106">
    <property type="term" value="P:fumarate metabolic process"/>
    <property type="evidence" value="ECO:0007669"/>
    <property type="project" value="InterPro"/>
</dbReference>
<sequence length="464" mass="50360">MNYRIEKDSLGEVKVPADMLYGAQTARAVENFPIGEEKMPLEIIRAYGIVKKAAVLANYEQGLISAEKKDYITKAAGELISGELDEHFPISLWQTGSGTQTNMNVNEVLANRISQIAGTEIGSKKPVHPNDDVNMSQSSNDTFPTVMALAAVIKVEDFLLPVFDDLKKELAKKEEKYQDLVKVGRTHLMDATPITLGQEFAAFRAQLTDIIEMLKDSLKYLKKLPLGGTAVGTGLNTKAGFAEKAVKYINLETDRGFKAAANKSAGIAAHDSFVNLSGVLKTAASFLMKLANDTRWLSSGPRCGIGEIKIPKNEPGSSIMPGKVNPTQAEALFQAAAQVMANDTAVNIGGGSGNFQLNVAKPLIIYNILQSIRLLGDSAASYHKRCLSGIEADQEQIANYLENSLMLVTALNPVIGYDKSAEIAQKAFKEKVSLKEAALELGYLTEAKFEKYVDTKKMTEANID</sequence>
<protein>
    <recommendedName>
        <fullName evidence="5">Fumarate hydratase class II</fullName>
        <shortName evidence="5">Fumarase C</shortName>
        <ecNumber evidence="5">4.2.1.2</ecNumber>
    </recommendedName>
    <alternativeName>
        <fullName evidence="5">Aerobic fumarase</fullName>
    </alternativeName>
    <alternativeName>
        <fullName evidence="5">Iron-independent fumarase</fullName>
    </alternativeName>
</protein>
<dbReference type="HAMAP" id="MF_00743">
    <property type="entry name" value="FumaraseC"/>
    <property type="match status" value="1"/>
</dbReference>
<dbReference type="GO" id="GO:0005737">
    <property type="term" value="C:cytoplasm"/>
    <property type="evidence" value="ECO:0007669"/>
    <property type="project" value="UniProtKB-SubCell"/>
</dbReference>
<evidence type="ECO:0000256" key="3">
    <source>
        <dbReference type="ARBA" id="ARBA00022605"/>
    </source>
</evidence>
<comment type="catalytic activity">
    <reaction evidence="5">
        <text>(S)-malate = fumarate + H2O</text>
        <dbReference type="Rhea" id="RHEA:12460"/>
        <dbReference type="ChEBI" id="CHEBI:15377"/>
        <dbReference type="ChEBI" id="CHEBI:15589"/>
        <dbReference type="ChEBI" id="CHEBI:29806"/>
        <dbReference type="EC" id="4.2.1.2"/>
    </reaction>
</comment>
<dbReference type="InterPro" id="IPR022761">
    <property type="entry name" value="Fumarate_lyase_N"/>
</dbReference>
<dbReference type="UniPathway" id="UPA00223">
    <property type="reaction ID" value="UER01007"/>
</dbReference>
<gene>
    <name evidence="5" type="primary">fumC</name>
    <name evidence="8" type="ORF">SAMN04488597_10776</name>
</gene>
<dbReference type="PANTHER" id="PTHR11444:SF1">
    <property type="entry name" value="FUMARATE HYDRATASE, MITOCHONDRIAL"/>
    <property type="match status" value="1"/>
</dbReference>
<keyword evidence="5" id="KW-0963">Cytoplasm</keyword>
<dbReference type="FunFam" id="1.10.40.30:FF:000002">
    <property type="entry name" value="Fumarate hydratase class II"/>
    <property type="match status" value="1"/>
</dbReference>
<evidence type="ECO:0000256" key="1">
    <source>
        <dbReference type="ARBA" id="ARBA00001494"/>
    </source>
</evidence>
<feature type="binding site" description="in site B" evidence="5">
    <location>
        <begin position="128"/>
        <end position="131"/>
    </location>
    <ligand>
        <name>substrate</name>
    </ligand>
</feature>
<feature type="domain" description="Fumarate lyase N-terminal" evidence="6">
    <location>
        <begin position="11"/>
        <end position="340"/>
    </location>
</feature>
<dbReference type="PROSITE" id="PS00163">
    <property type="entry name" value="FUMARATE_LYASES"/>
    <property type="match status" value="1"/>
</dbReference>
<dbReference type="RefSeq" id="WP_149796714.1">
    <property type="nucleotide sequence ID" value="NZ_FMYT01000007.1"/>
</dbReference>
<name>A0A1G6M2Q5_9FIRM</name>
<dbReference type="GO" id="GO:0006108">
    <property type="term" value="P:malate metabolic process"/>
    <property type="evidence" value="ECO:0007669"/>
    <property type="project" value="TreeGrafter"/>
</dbReference>
<dbReference type="PANTHER" id="PTHR11444">
    <property type="entry name" value="ASPARTATEAMMONIA/ARGININOSUCCINATE/ADENYLOSUCCINATE LYASE"/>
    <property type="match status" value="1"/>
</dbReference>
<dbReference type="Proteomes" id="UP000324896">
    <property type="component" value="Unassembled WGS sequence"/>
</dbReference>
<dbReference type="Gene3D" id="1.20.200.10">
    <property type="entry name" value="Fumarase/aspartase (Central domain)"/>
    <property type="match status" value="1"/>
</dbReference>
<dbReference type="GO" id="GO:0006099">
    <property type="term" value="P:tricarboxylic acid cycle"/>
    <property type="evidence" value="ECO:0007669"/>
    <property type="project" value="UniProtKB-UniRule"/>
</dbReference>
<organism evidence="8 9">
    <name type="scientific">Halanaerobium congolense</name>
    <dbReference type="NCBI Taxonomy" id="54121"/>
    <lineage>
        <taxon>Bacteria</taxon>
        <taxon>Bacillati</taxon>
        <taxon>Bacillota</taxon>
        <taxon>Clostridia</taxon>
        <taxon>Halanaerobiales</taxon>
        <taxon>Halanaerobiaceae</taxon>
        <taxon>Halanaerobium</taxon>
    </lineage>
</organism>
<dbReference type="FunFam" id="1.10.275.10:FF:000001">
    <property type="entry name" value="Fumarate hydratase, mitochondrial"/>
    <property type="match status" value="1"/>
</dbReference>
<keyword evidence="4 5" id="KW-0456">Lyase</keyword>
<dbReference type="EMBL" id="FMYT01000007">
    <property type="protein sequence ID" value="SDC49822.1"/>
    <property type="molecule type" value="Genomic_DNA"/>
</dbReference>
<feature type="binding site" evidence="5">
    <location>
        <begin position="323"/>
        <end position="325"/>
    </location>
    <ligand>
        <name>substrate</name>
    </ligand>
</feature>
<comment type="catalytic activity">
    <reaction evidence="1">
        <text>L-aspartate = fumarate + NH4(+)</text>
        <dbReference type="Rhea" id="RHEA:16601"/>
        <dbReference type="ChEBI" id="CHEBI:28938"/>
        <dbReference type="ChEBI" id="CHEBI:29806"/>
        <dbReference type="ChEBI" id="CHEBI:29991"/>
        <dbReference type="EC" id="4.3.1.1"/>
    </reaction>
</comment>
<feature type="binding site" evidence="5">
    <location>
        <position position="318"/>
    </location>
    <ligand>
        <name>substrate</name>
    </ligand>
</feature>
<evidence type="ECO:0000256" key="4">
    <source>
        <dbReference type="ARBA" id="ARBA00023239"/>
    </source>
</evidence>
<dbReference type="InterPro" id="IPR020557">
    <property type="entry name" value="Fumarate_lyase_CS"/>
</dbReference>
<dbReference type="InterPro" id="IPR024083">
    <property type="entry name" value="Fumarase/histidase_N"/>
</dbReference>
<dbReference type="AlphaFoldDB" id="A0A1G6M2Q5"/>
<evidence type="ECO:0000313" key="9">
    <source>
        <dbReference type="Proteomes" id="UP000324896"/>
    </source>
</evidence>
<dbReference type="InterPro" id="IPR008948">
    <property type="entry name" value="L-Aspartase-like"/>
</dbReference>
<keyword evidence="5" id="KW-0816">Tricarboxylic acid cycle</keyword>
<comment type="subcellular location">
    <subcellularLocation>
        <location evidence="5">Cytoplasm</location>
    </subcellularLocation>
</comment>
<comment type="subunit">
    <text evidence="5">Homotetramer.</text>
</comment>
<reference evidence="8 9" key="1">
    <citation type="submission" date="2016-10" db="EMBL/GenBank/DDBJ databases">
        <authorList>
            <person name="Varghese N."/>
            <person name="Submissions S."/>
        </authorList>
    </citation>
    <scope>NUCLEOTIDE SEQUENCE [LARGE SCALE GENOMIC DNA]</scope>
    <source>
        <strain evidence="8 9">WG10</strain>
    </source>
</reference>
<comment type="pathway">
    <text evidence="5">Carbohydrate metabolism; tricarboxylic acid cycle; (S)-malate from fumarate: step 1/1.</text>
</comment>
<keyword evidence="3" id="KW-0028">Amino-acid biosynthesis</keyword>
<dbReference type="SUPFAM" id="SSF48557">
    <property type="entry name" value="L-aspartase-like"/>
    <property type="match status" value="1"/>
</dbReference>
<dbReference type="PRINTS" id="PR00145">
    <property type="entry name" value="ARGSUCLYASE"/>
</dbReference>
<dbReference type="GO" id="GO:0004333">
    <property type="term" value="F:fumarate hydratase activity"/>
    <property type="evidence" value="ECO:0007669"/>
    <property type="project" value="UniProtKB-UniRule"/>
</dbReference>
<feature type="site" description="Important for catalytic activity" evidence="5">
    <location>
        <position position="330"/>
    </location>
</feature>
<proteinExistence type="inferred from homology"/>
<feature type="binding site" evidence="5">
    <location>
        <begin position="97"/>
        <end position="99"/>
    </location>
    <ligand>
        <name>substrate</name>
    </ligand>
</feature>
<accession>A0A1G6M2Q5</accession>
<dbReference type="GO" id="GO:0008652">
    <property type="term" value="P:amino acid biosynthetic process"/>
    <property type="evidence" value="ECO:0007669"/>
    <property type="project" value="UniProtKB-KW"/>
</dbReference>
<dbReference type="CDD" id="cd01362">
    <property type="entry name" value="Fumarase_classII"/>
    <property type="match status" value="1"/>
</dbReference>
<evidence type="ECO:0000256" key="5">
    <source>
        <dbReference type="HAMAP-Rule" id="MF_00743"/>
    </source>
</evidence>
<dbReference type="InterPro" id="IPR005677">
    <property type="entry name" value="Fum_hydII"/>
</dbReference>